<proteinExistence type="predicted"/>
<dbReference type="Proteomes" id="UP000000862">
    <property type="component" value="Segment"/>
</dbReference>
<dbReference type="PIR" id="T18175">
    <property type="entry name" value="T18175"/>
</dbReference>
<sequence>MNAVSKIDQCLWRIQYFRSPDAVLLLIWFSGLETRAAYAISSSAVLTPSTTGLVTEMSFADILLCSDV</sequence>
<evidence type="ECO:0000313" key="2">
    <source>
        <dbReference type="Proteomes" id="UP000000862"/>
    </source>
</evidence>
<dbReference type="RefSeq" id="NP_049029.1">
    <property type="nucleotide sequence ID" value="NC_000852.5"/>
</dbReference>
<organism evidence="1 2">
    <name type="scientific">Paramecium bursaria Chlorella virus 1</name>
    <name type="common">PBCV-1</name>
    <dbReference type="NCBI Taxonomy" id="10506"/>
    <lineage>
        <taxon>Viruses</taxon>
        <taxon>Varidnaviria</taxon>
        <taxon>Bamfordvirae</taxon>
        <taxon>Nucleocytoviricota</taxon>
        <taxon>Megaviricetes</taxon>
        <taxon>Algavirales</taxon>
        <taxon>Phycodnaviridae</taxon>
        <taxon>Chlorovirus</taxon>
        <taxon>Chlorovirus vanettense</taxon>
    </lineage>
</organism>
<keyword evidence="2" id="KW-1185">Reference proteome</keyword>
<reference evidence="1 2" key="6">
    <citation type="journal article" date="1999" name="Virology">
        <title>Chlorella virus PBCV-1 encodes a functional homospermidine synthase.</title>
        <authorList>
            <person name="Kaiser A."/>
            <person name="Vollmert M."/>
            <person name="Tholl D."/>
            <person name="Graves M.V."/>
            <person name="Gurnon J.R."/>
            <person name="Xing W."/>
            <person name="Lisec A.D."/>
            <person name="Nickerson K.W."/>
            <person name="Van Etten J.L."/>
        </authorList>
    </citation>
    <scope>NUCLEOTIDE SEQUENCE [LARGE SCALE GENOMIC DNA]</scope>
</reference>
<evidence type="ECO:0000313" key="1">
    <source>
        <dbReference type="EMBL" id="AAC97049.1"/>
    </source>
</evidence>
<reference evidence="1 2" key="4">
    <citation type="journal article" date="1996" name="Virology">
        <title>Analysis of 76 kb of the chlorella virus PBCV-1 330-kb genome: map positions 182 to 258.</title>
        <authorList>
            <person name="Kutish G.F."/>
            <person name="Li Y."/>
            <person name="Lu Z."/>
            <person name="Furuta M."/>
            <person name="Rock D.L."/>
            <person name="Van Etten J.L."/>
        </authorList>
    </citation>
    <scope>NUCLEOTIDE SEQUENCE [LARGE SCALE GENOMIC DNA]</scope>
</reference>
<accession>O41155</accession>
<organismHost>
    <name type="scientific">Chlorella</name>
    <dbReference type="NCBI Taxonomy" id="3071"/>
</organismHost>
<name>O41155_PBCV1</name>
<reference evidence="1 2" key="5">
    <citation type="journal article" date="1997" name="Virology">
        <title>Analysis of 74 kb of DNA located at the right end of the 330-kb chlorella virus PBCV-1 genome.</title>
        <authorList>
            <person name="Li Y."/>
            <person name="Lu Z."/>
            <person name="Sun L."/>
            <person name="Ropp S."/>
            <person name="Kutish G.F."/>
            <person name="Rock D.L."/>
            <person name="Van Etten J.L."/>
        </authorList>
    </citation>
    <scope>NUCLEOTIDE SEQUENCE [LARGE SCALE GENOMIC DNA]</scope>
</reference>
<reference evidence="1 2" key="8">
    <citation type="journal article" date="2010" name="J. Virol.">
        <title>Microarray analysis of Paramecium bursaria chlorella virus 1 transcription.</title>
        <authorList>
            <person name="Yanai-Balser G.M."/>
            <person name="Duncan G.A."/>
            <person name="Eudy J.D."/>
            <person name="Wang D."/>
            <person name="Li X."/>
            <person name="Agarkova I.V."/>
            <person name="Dunigan D.D."/>
            <person name="Van Etten J.L."/>
        </authorList>
    </citation>
    <scope>NUCLEOTIDE SEQUENCE [LARGE SCALE GENOMIC DNA]</scope>
</reference>
<reference evidence="1 2" key="1">
    <citation type="journal article" date="1995" name="Virology">
        <title>Analysis of 45 kb of DNA located at the left end of the chlorella virus PBCV-1 genome.</title>
        <authorList>
            <person name="Lu Z."/>
            <person name="Li Y."/>
            <person name="Zhang Y."/>
            <person name="Kutish G.F."/>
            <person name="Rock D.L."/>
            <person name="Van Etten J.L."/>
        </authorList>
    </citation>
    <scope>NUCLEOTIDE SEQUENCE [LARGE SCALE GENOMIC DNA]</scope>
</reference>
<dbReference type="KEGG" id="vg:918146"/>
<reference evidence="1 2" key="2">
    <citation type="journal article" date="1995" name="Virology">
        <title>Analysis of 43 kb of the Chlorella virus PBCV-1 330-kb genome: map positions 45 to 88.</title>
        <authorList>
            <person name="Li Y."/>
            <person name="Lu Z."/>
            <person name="Burbank D.E."/>
            <person name="Kutish G.F."/>
            <person name="Rock D.L."/>
            <person name="Van Etten J.L."/>
        </authorList>
    </citation>
    <scope>NUCLEOTIDE SEQUENCE [LARGE SCALE GENOMIC DNA]</scope>
</reference>
<reference evidence="1 2" key="3">
    <citation type="journal article" date="1996" name="Virology">
        <title>Analysis of 94 kb of the chlorella virus PBCV-1 330-kb genome: map positions 88 to 182.</title>
        <authorList>
            <person name="Lu Z."/>
            <person name="Li Y."/>
            <person name="Que Q."/>
            <person name="Kutish G.F."/>
            <person name="Rock D.L."/>
            <person name="Van Etten J.L."/>
        </authorList>
    </citation>
    <scope>NUCLEOTIDE SEQUENCE [LARGE SCALE GENOMIC DNA]</scope>
</reference>
<protein>
    <submittedName>
        <fullName evidence="1">Uncharacterized protein</fullName>
    </submittedName>
</protein>
<reference evidence="1 2" key="7">
    <citation type="journal article" date="2000" name="Virology">
        <title>Characterization of a beta-1,3-glucanase encoded by chlorella virus PBCV-1.</title>
        <authorList>
            <person name="Sun L."/>
            <person name="Gurnon J.R."/>
            <person name="Adams B.J."/>
            <person name="Graves M.V."/>
            <person name="Van Etten J.L."/>
        </authorList>
    </citation>
    <scope>NUCLEOTIDE SEQUENCE [LARGE SCALE GENOMIC DNA]</scope>
</reference>
<dbReference type="GeneID" id="918146"/>
<dbReference type="EMBL" id="JF411744">
    <property type="protein sequence ID" value="AAC97049.1"/>
    <property type="molecule type" value="Genomic_DNA"/>
</dbReference>
<gene>
    <name evidence="1" type="primary">a673L</name>
</gene>